<dbReference type="GO" id="GO:0051603">
    <property type="term" value="P:proteolysis involved in protein catabolic process"/>
    <property type="evidence" value="ECO:0007669"/>
    <property type="project" value="TreeGrafter"/>
</dbReference>
<dbReference type="InterPro" id="IPR051156">
    <property type="entry name" value="Mito/Outer_Membr_Metalloprot"/>
</dbReference>
<dbReference type="Pfam" id="PF01435">
    <property type="entry name" value="Peptidase_M48"/>
    <property type="match status" value="1"/>
</dbReference>
<evidence type="ECO:0000256" key="5">
    <source>
        <dbReference type="ARBA" id="ARBA00022833"/>
    </source>
</evidence>
<keyword evidence="3" id="KW-0479">Metal-binding</keyword>
<evidence type="ECO:0000313" key="8">
    <source>
        <dbReference type="EMBL" id="EAV46476.1"/>
    </source>
</evidence>
<protein>
    <submittedName>
        <fullName evidence="8">Putative peptidase family M48 protein</fullName>
    </submittedName>
</protein>
<dbReference type="OrthoDB" id="9810445at2"/>
<keyword evidence="5" id="KW-0862">Zinc</keyword>
<gene>
    <name evidence="8" type="ORF">MB2181_00345</name>
</gene>
<sequence>MKKIFLVLIVFYSLALSNELPELGSSSDSIISVFQEKKIRIQLLYQANLSPTVLKDPEINAYMEQLGKKLMNKSSLISTDPISFFIIQDRTINAFAMLGGVIGVHTGLIYAANSESELASVLAHEIAHITQKHLPRIIEAQSKDTFKTSLAMVFALLVARSNPQLANAAMQTAQAAAVQNTLDFTREHEKEADREGLKILSKSGFDERAFISFFKSLDEANRFSAGAAPSFLRTHPITLDRISDIEDRIKQIPYKQREDDLNFFLVRAKLQAFEGDPNTSINSLKTNIQNKSGVNQDAEYFALSYAYLRGGKLKNAQEAFHQIKHLRRLSPMVNELEANLLLKNQKLKELEQHYQEALLIFPNYKAYIYGLADVYLRTHKNKEAILLLEEYLSIYPLDANLYKLLATAHSKNRSLYKEYKNLSEFFYYSYDLKEAANQMTSAINSADASFYDKAKAEQRLKEIQAEIRLYENVQ</sequence>
<dbReference type="GO" id="GO:0046872">
    <property type="term" value="F:metal ion binding"/>
    <property type="evidence" value="ECO:0007669"/>
    <property type="project" value="UniProtKB-KW"/>
</dbReference>
<keyword evidence="4" id="KW-0378">Hydrolase</keyword>
<evidence type="ECO:0000259" key="7">
    <source>
        <dbReference type="Pfam" id="PF01435"/>
    </source>
</evidence>
<dbReference type="InterPro" id="IPR001915">
    <property type="entry name" value="Peptidase_M48"/>
</dbReference>
<comment type="cofactor">
    <cofactor evidence="1">
        <name>Zn(2+)</name>
        <dbReference type="ChEBI" id="CHEBI:29105"/>
    </cofactor>
</comment>
<organism evidence="8 9">
    <name type="scientific">Methylophilales bacterium HTCC2181</name>
    <dbReference type="NCBI Taxonomy" id="383631"/>
    <lineage>
        <taxon>Bacteria</taxon>
        <taxon>Pseudomonadati</taxon>
        <taxon>Pseudomonadota</taxon>
        <taxon>Betaproteobacteria</taxon>
        <taxon>Nitrosomonadales</taxon>
        <taxon>OM43 clade</taxon>
    </lineage>
</organism>
<name>A0P4L6_9PROT</name>
<dbReference type="InterPro" id="IPR011990">
    <property type="entry name" value="TPR-like_helical_dom_sf"/>
</dbReference>
<evidence type="ECO:0000256" key="6">
    <source>
        <dbReference type="ARBA" id="ARBA00023049"/>
    </source>
</evidence>
<dbReference type="SUPFAM" id="SSF48452">
    <property type="entry name" value="TPR-like"/>
    <property type="match status" value="1"/>
</dbReference>
<keyword evidence="6" id="KW-0482">Metalloprotease</keyword>
<evidence type="ECO:0000256" key="1">
    <source>
        <dbReference type="ARBA" id="ARBA00001947"/>
    </source>
</evidence>
<reference evidence="8 9" key="1">
    <citation type="submission" date="2006-11" db="EMBL/GenBank/DDBJ databases">
        <authorList>
            <person name="Giovannoni S."/>
            <person name="Vergin K."/>
            <person name="Ferriera S."/>
            <person name="Johnson J."/>
            <person name="Kravitz S."/>
            <person name="Beeson K."/>
            <person name="Sutton G."/>
            <person name="Rogers Y.-H."/>
            <person name="Friedman R."/>
            <person name="Frazier M."/>
            <person name="Venter J.C."/>
        </authorList>
    </citation>
    <scope>NUCLEOTIDE SEQUENCE [LARGE SCALE GENOMIC DNA]</scope>
    <source>
        <strain evidence="8 9">HTCC2181</strain>
    </source>
</reference>
<accession>A0P4L6</accession>
<dbReference type="GO" id="GO:0004222">
    <property type="term" value="F:metalloendopeptidase activity"/>
    <property type="evidence" value="ECO:0007669"/>
    <property type="project" value="InterPro"/>
</dbReference>
<evidence type="ECO:0000313" key="9">
    <source>
        <dbReference type="Proteomes" id="UP000054262"/>
    </source>
</evidence>
<dbReference type="PANTHER" id="PTHR22726:SF1">
    <property type="entry name" value="METALLOENDOPEPTIDASE OMA1, MITOCHONDRIAL"/>
    <property type="match status" value="1"/>
</dbReference>
<dbReference type="GO" id="GO:0016020">
    <property type="term" value="C:membrane"/>
    <property type="evidence" value="ECO:0007669"/>
    <property type="project" value="TreeGrafter"/>
</dbReference>
<comment type="caution">
    <text evidence="8">The sequence shown here is derived from an EMBL/GenBank/DDBJ whole genome shotgun (WGS) entry which is preliminary data.</text>
</comment>
<evidence type="ECO:0000256" key="3">
    <source>
        <dbReference type="ARBA" id="ARBA00022723"/>
    </source>
</evidence>
<dbReference type="PANTHER" id="PTHR22726">
    <property type="entry name" value="METALLOENDOPEPTIDASE OMA1"/>
    <property type="match status" value="1"/>
</dbReference>
<dbReference type="EMBL" id="AAUX01000001">
    <property type="protein sequence ID" value="EAV46476.1"/>
    <property type="molecule type" value="Genomic_DNA"/>
</dbReference>
<keyword evidence="2" id="KW-0645">Protease</keyword>
<keyword evidence="9" id="KW-1185">Reference proteome</keyword>
<proteinExistence type="predicted"/>
<dbReference type="Proteomes" id="UP000054262">
    <property type="component" value="Unassembled WGS sequence"/>
</dbReference>
<evidence type="ECO:0000256" key="2">
    <source>
        <dbReference type="ARBA" id="ARBA00022670"/>
    </source>
</evidence>
<feature type="domain" description="Peptidase M48" evidence="7">
    <location>
        <begin position="60"/>
        <end position="248"/>
    </location>
</feature>
<dbReference type="Gene3D" id="3.30.2010.10">
    <property type="entry name" value="Metalloproteases ('zincins'), catalytic domain"/>
    <property type="match status" value="1"/>
</dbReference>
<dbReference type="Gene3D" id="1.25.40.10">
    <property type="entry name" value="Tetratricopeptide repeat domain"/>
    <property type="match status" value="1"/>
</dbReference>
<evidence type="ECO:0000256" key="4">
    <source>
        <dbReference type="ARBA" id="ARBA00022801"/>
    </source>
</evidence>
<dbReference type="AlphaFoldDB" id="A0P4L6"/>